<keyword evidence="5 9" id="KW-0808">Transferase</keyword>
<comment type="similarity">
    <text evidence="2 9">Belongs to the MGMT family.</text>
</comment>
<comment type="miscellaneous">
    <text evidence="9">This enzyme catalyzes only one turnover and therefore is not strictly catalytic. According to one definition, an enzyme is a biocatalyst that acts repeatedly and over many reaction cycles.</text>
</comment>
<feature type="active site" description="Nucleophile; methyl group acceptor" evidence="9">
    <location>
        <position position="124"/>
    </location>
</feature>
<accession>A0A410DNV4</accession>
<evidence type="ECO:0000259" key="11">
    <source>
        <dbReference type="Pfam" id="PF02870"/>
    </source>
</evidence>
<evidence type="ECO:0000256" key="5">
    <source>
        <dbReference type="ARBA" id="ARBA00022679"/>
    </source>
</evidence>
<evidence type="ECO:0000256" key="7">
    <source>
        <dbReference type="ARBA" id="ARBA00023204"/>
    </source>
</evidence>
<comment type="subcellular location">
    <subcellularLocation>
        <location evidence="9">Cytoplasm</location>
    </subcellularLocation>
</comment>
<protein>
    <recommendedName>
        <fullName evidence="9">Methylated-DNA--protein-cysteine methyltransferase</fullName>
        <ecNumber evidence="9">2.1.1.63</ecNumber>
    </recommendedName>
    <alternativeName>
        <fullName evidence="9">6-O-methylguanine-DNA methyltransferase</fullName>
        <shortName evidence="9">MGMT</shortName>
    </alternativeName>
    <alternativeName>
        <fullName evidence="9">O-6-methylguanine-DNA-alkyltransferase</fullName>
    </alternativeName>
</protein>
<evidence type="ECO:0000313" key="13">
    <source>
        <dbReference type="Proteomes" id="UP000286268"/>
    </source>
</evidence>
<evidence type="ECO:0000256" key="6">
    <source>
        <dbReference type="ARBA" id="ARBA00022763"/>
    </source>
</evidence>
<evidence type="ECO:0000256" key="1">
    <source>
        <dbReference type="ARBA" id="ARBA00001286"/>
    </source>
</evidence>
<dbReference type="GO" id="GO:0003908">
    <property type="term" value="F:methylated-DNA-[protein]-cysteine S-methyltransferase activity"/>
    <property type="evidence" value="ECO:0007669"/>
    <property type="project" value="UniProtKB-UniRule"/>
</dbReference>
<sequence length="157" mass="17701">MDTKYKSYYNSPIGTLEIIANETHIIGLNFVDSASKDLNDDSPIINSCLVQLDEYFNKQRTTFELPLDPEGTEFQKKVWEALITVDFGCIKTYKDIAISINNPKAVRAVGGANNKNPILLIIPCHRIIGSSGKLVGYGGGLWRKEWLLNHENIQFKR</sequence>
<dbReference type="OrthoDB" id="9802228at2"/>
<dbReference type="AlphaFoldDB" id="A0A410DNV4"/>
<dbReference type="PANTHER" id="PTHR10815:SF13">
    <property type="entry name" value="METHYLATED-DNA--PROTEIN-CYSTEINE METHYLTRANSFERASE"/>
    <property type="match status" value="1"/>
</dbReference>
<evidence type="ECO:0000256" key="3">
    <source>
        <dbReference type="ARBA" id="ARBA00022490"/>
    </source>
</evidence>
<dbReference type="GO" id="GO:0006307">
    <property type="term" value="P:DNA alkylation repair"/>
    <property type="evidence" value="ECO:0007669"/>
    <property type="project" value="UniProtKB-UniRule"/>
</dbReference>
<gene>
    <name evidence="12" type="ORF">C1I91_03230</name>
</gene>
<feature type="domain" description="Methylated-DNA-[protein]-cysteine S-methyltransferase DNA binding" evidence="10">
    <location>
        <begin position="73"/>
        <end position="152"/>
    </location>
</feature>
<keyword evidence="6 9" id="KW-0227">DNA damage</keyword>
<dbReference type="KEGG" id="cmah:C1I91_03230"/>
<dbReference type="EMBL" id="CP025746">
    <property type="protein sequence ID" value="QAA30755.1"/>
    <property type="molecule type" value="Genomic_DNA"/>
</dbReference>
<dbReference type="Pfam" id="PF02870">
    <property type="entry name" value="Methyltransf_1N"/>
    <property type="match status" value="1"/>
</dbReference>
<dbReference type="InterPro" id="IPR008332">
    <property type="entry name" value="MethylG_MeTrfase_N"/>
</dbReference>
<dbReference type="InterPro" id="IPR036388">
    <property type="entry name" value="WH-like_DNA-bd_sf"/>
</dbReference>
<dbReference type="GO" id="GO:0005737">
    <property type="term" value="C:cytoplasm"/>
    <property type="evidence" value="ECO:0007669"/>
    <property type="project" value="UniProtKB-SubCell"/>
</dbReference>
<comment type="function">
    <text evidence="9">Involved in the cellular defense against the biological effects of O6-methylguanine (O6-MeG) and O4-methylthymine (O4-MeT) in DNA. Repairs the methylated nucleobase in DNA by stoichiometrically transferring the methyl group to a cysteine residue in the enzyme. This is a suicide reaction: the enzyme is irreversibly inactivated.</text>
</comment>
<evidence type="ECO:0000256" key="2">
    <source>
        <dbReference type="ARBA" id="ARBA00008711"/>
    </source>
</evidence>
<evidence type="ECO:0000256" key="8">
    <source>
        <dbReference type="ARBA" id="ARBA00049348"/>
    </source>
</evidence>
<dbReference type="RefSeq" id="WP_128211207.1">
    <property type="nucleotide sequence ID" value="NZ_CP025746.1"/>
</dbReference>
<dbReference type="InterPro" id="IPR036631">
    <property type="entry name" value="MGMT_N_sf"/>
</dbReference>
<dbReference type="InterPro" id="IPR023546">
    <property type="entry name" value="MGMT"/>
</dbReference>
<dbReference type="CDD" id="cd06445">
    <property type="entry name" value="ATase"/>
    <property type="match status" value="1"/>
</dbReference>
<dbReference type="HAMAP" id="MF_00772">
    <property type="entry name" value="OGT"/>
    <property type="match status" value="1"/>
</dbReference>
<name>A0A410DNV4_9CLOT</name>
<dbReference type="InterPro" id="IPR036217">
    <property type="entry name" value="MethylDNA_cys_MeTrfase_DNAb"/>
</dbReference>
<dbReference type="Pfam" id="PF01035">
    <property type="entry name" value="DNA_binding_1"/>
    <property type="match status" value="1"/>
</dbReference>
<organism evidence="12 13">
    <name type="scientific">Clostridium manihotivorum</name>
    <dbReference type="NCBI Taxonomy" id="2320868"/>
    <lineage>
        <taxon>Bacteria</taxon>
        <taxon>Bacillati</taxon>
        <taxon>Bacillota</taxon>
        <taxon>Clostridia</taxon>
        <taxon>Eubacteriales</taxon>
        <taxon>Clostridiaceae</taxon>
        <taxon>Clostridium</taxon>
    </lineage>
</organism>
<reference evidence="12 13" key="1">
    <citation type="submission" date="2018-01" db="EMBL/GenBank/DDBJ databases">
        <title>Genome Sequencing and Assembly of Anaerobacter polyendosporus strain CT4.</title>
        <authorList>
            <person name="Tachaapaikoon C."/>
            <person name="Sutheeworapong S."/>
            <person name="Jenjaroenpun P."/>
            <person name="Wongsurawat T."/>
            <person name="Nookeaw I."/>
            <person name="Cheawchanlertfa P."/>
            <person name="Kosugi A."/>
            <person name="Cheevadhanarak S."/>
            <person name="Ratanakhanokchai K."/>
        </authorList>
    </citation>
    <scope>NUCLEOTIDE SEQUENCE [LARGE SCALE GENOMIC DNA]</scope>
    <source>
        <strain evidence="12 13">CT4</strain>
    </source>
</reference>
<keyword evidence="4 9" id="KW-0489">Methyltransferase</keyword>
<keyword evidence="7 9" id="KW-0234">DNA repair</keyword>
<keyword evidence="13" id="KW-1185">Reference proteome</keyword>
<dbReference type="PROSITE" id="PS00374">
    <property type="entry name" value="MGMT"/>
    <property type="match status" value="1"/>
</dbReference>
<comment type="catalytic activity">
    <reaction evidence="1 9">
        <text>a 4-O-methyl-thymidine in DNA + L-cysteinyl-[protein] = a thymidine in DNA + S-methyl-L-cysteinyl-[protein]</text>
        <dbReference type="Rhea" id="RHEA:53428"/>
        <dbReference type="Rhea" id="RHEA-COMP:10131"/>
        <dbReference type="Rhea" id="RHEA-COMP:10132"/>
        <dbReference type="Rhea" id="RHEA-COMP:13555"/>
        <dbReference type="Rhea" id="RHEA-COMP:13556"/>
        <dbReference type="ChEBI" id="CHEBI:29950"/>
        <dbReference type="ChEBI" id="CHEBI:82612"/>
        <dbReference type="ChEBI" id="CHEBI:137386"/>
        <dbReference type="ChEBI" id="CHEBI:137387"/>
        <dbReference type="EC" id="2.1.1.63"/>
    </reaction>
</comment>
<dbReference type="InterPro" id="IPR001497">
    <property type="entry name" value="MethylDNA_cys_MeTrfase_AS"/>
</dbReference>
<dbReference type="Gene3D" id="1.10.10.10">
    <property type="entry name" value="Winged helix-like DNA-binding domain superfamily/Winged helix DNA-binding domain"/>
    <property type="match status" value="1"/>
</dbReference>
<dbReference type="NCBIfam" id="TIGR00589">
    <property type="entry name" value="ogt"/>
    <property type="match status" value="1"/>
</dbReference>
<evidence type="ECO:0000259" key="10">
    <source>
        <dbReference type="Pfam" id="PF01035"/>
    </source>
</evidence>
<dbReference type="FunFam" id="1.10.10.10:FF:000214">
    <property type="entry name" value="Methylated-DNA--protein-cysteine methyltransferase"/>
    <property type="match status" value="1"/>
</dbReference>
<proteinExistence type="inferred from homology"/>
<dbReference type="Proteomes" id="UP000286268">
    <property type="component" value="Chromosome"/>
</dbReference>
<comment type="catalytic activity">
    <reaction evidence="8 9">
        <text>a 6-O-methyl-2'-deoxyguanosine in DNA + L-cysteinyl-[protein] = S-methyl-L-cysteinyl-[protein] + a 2'-deoxyguanosine in DNA</text>
        <dbReference type="Rhea" id="RHEA:24000"/>
        <dbReference type="Rhea" id="RHEA-COMP:10131"/>
        <dbReference type="Rhea" id="RHEA-COMP:10132"/>
        <dbReference type="Rhea" id="RHEA-COMP:11367"/>
        <dbReference type="Rhea" id="RHEA-COMP:11368"/>
        <dbReference type="ChEBI" id="CHEBI:29950"/>
        <dbReference type="ChEBI" id="CHEBI:82612"/>
        <dbReference type="ChEBI" id="CHEBI:85445"/>
        <dbReference type="ChEBI" id="CHEBI:85448"/>
        <dbReference type="EC" id="2.1.1.63"/>
    </reaction>
</comment>
<evidence type="ECO:0000256" key="9">
    <source>
        <dbReference type="HAMAP-Rule" id="MF_00772"/>
    </source>
</evidence>
<dbReference type="PANTHER" id="PTHR10815">
    <property type="entry name" value="METHYLATED-DNA--PROTEIN-CYSTEINE METHYLTRANSFERASE"/>
    <property type="match status" value="1"/>
</dbReference>
<keyword evidence="3 9" id="KW-0963">Cytoplasm</keyword>
<dbReference type="SUPFAM" id="SSF46767">
    <property type="entry name" value="Methylated DNA-protein cysteine methyltransferase, C-terminal domain"/>
    <property type="match status" value="1"/>
</dbReference>
<evidence type="ECO:0000313" key="12">
    <source>
        <dbReference type="EMBL" id="QAA30755.1"/>
    </source>
</evidence>
<dbReference type="SUPFAM" id="SSF53155">
    <property type="entry name" value="Methylated DNA-protein cysteine methyltransferase domain"/>
    <property type="match status" value="1"/>
</dbReference>
<evidence type="ECO:0000256" key="4">
    <source>
        <dbReference type="ARBA" id="ARBA00022603"/>
    </source>
</evidence>
<dbReference type="InterPro" id="IPR014048">
    <property type="entry name" value="MethylDNA_cys_MeTrfase_DNA-bd"/>
</dbReference>
<dbReference type="GO" id="GO:0032259">
    <property type="term" value="P:methylation"/>
    <property type="evidence" value="ECO:0007669"/>
    <property type="project" value="UniProtKB-KW"/>
</dbReference>
<dbReference type="EC" id="2.1.1.63" evidence="9"/>
<dbReference type="Gene3D" id="3.30.160.70">
    <property type="entry name" value="Methylated DNA-protein cysteine methyltransferase domain"/>
    <property type="match status" value="1"/>
</dbReference>
<feature type="domain" description="Methylguanine DNA methyltransferase ribonuclease-like" evidence="11">
    <location>
        <begin position="5"/>
        <end position="69"/>
    </location>
</feature>